<dbReference type="RefSeq" id="WP_126631361.1">
    <property type="nucleotide sequence ID" value="NZ_BIFT01000002.1"/>
</dbReference>
<dbReference type="AlphaFoldDB" id="A0A402BJ93"/>
<evidence type="ECO:0000313" key="2">
    <source>
        <dbReference type="Proteomes" id="UP000287171"/>
    </source>
</evidence>
<organism evidence="1 2">
    <name type="scientific">Dictyobacter alpinus</name>
    <dbReference type="NCBI Taxonomy" id="2014873"/>
    <lineage>
        <taxon>Bacteria</taxon>
        <taxon>Bacillati</taxon>
        <taxon>Chloroflexota</taxon>
        <taxon>Ktedonobacteria</taxon>
        <taxon>Ktedonobacterales</taxon>
        <taxon>Dictyobacteraceae</taxon>
        <taxon>Dictyobacter</taxon>
    </lineage>
</organism>
<comment type="caution">
    <text evidence="1">The sequence shown here is derived from an EMBL/GenBank/DDBJ whole genome shotgun (WGS) entry which is preliminary data.</text>
</comment>
<evidence type="ECO:0000313" key="1">
    <source>
        <dbReference type="EMBL" id="GCE31387.1"/>
    </source>
</evidence>
<name>A0A402BJ93_9CHLR</name>
<keyword evidence="2" id="KW-1185">Reference proteome</keyword>
<reference evidence="2" key="1">
    <citation type="submission" date="2018-12" db="EMBL/GenBank/DDBJ databases">
        <title>Tengunoibacter tsumagoiensis gen. nov., sp. nov., Dictyobacter kobayashii sp. nov., D. alpinus sp. nov., and D. joshuensis sp. nov. and description of Dictyobacteraceae fam. nov. within the order Ktedonobacterales isolated from Tengu-no-mugimeshi.</title>
        <authorList>
            <person name="Wang C.M."/>
            <person name="Zheng Y."/>
            <person name="Sakai Y."/>
            <person name="Toyoda A."/>
            <person name="Minakuchi Y."/>
            <person name="Abe K."/>
            <person name="Yokota A."/>
            <person name="Yabe S."/>
        </authorList>
    </citation>
    <scope>NUCLEOTIDE SEQUENCE [LARGE SCALE GENOMIC DNA]</scope>
    <source>
        <strain evidence="2">Uno16</strain>
    </source>
</reference>
<proteinExistence type="predicted"/>
<protein>
    <submittedName>
        <fullName evidence="1">Uncharacterized protein</fullName>
    </submittedName>
</protein>
<gene>
    <name evidence="1" type="ORF">KDA_68710</name>
</gene>
<accession>A0A402BJ93</accession>
<dbReference type="Proteomes" id="UP000287171">
    <property type="component" value="Unassembled WGS sequence"/>
</dbReference>
<sequence length="103" mass="11742">MNDQYSQEQLAALRDNEARCVRVLAACRRFAVNVSGAAGNYATFAQNEEVLLESFHEIELAHASPDGRYEQLFVERCQRAGLTSADVAMLQTRWQQLQQYEED</sequence>
<dbReference type="EMBL" id="BIFT01000002">
    <property type="protein sequence ID" value="GCE31387.1"/>
    <property type="molecule type" value="Genomic_DNA"/>
</dbReference>
<dbReference type="OrthoDB" id="164100at2"/>